<evidence type="ECO:0000256" key="1">
    <source>
        <dbReference type="ARBA" id="ARBA00004651"/>
    </source>
</evidence>
<evidence type="ECO:0000256" key="2">
    <source>
        <dbReference type="ARBA" id="ARBA00022448"/>
    </source>
</evidence>
<dbReference type="AlphaFoldDB" id="A0A9D7QNI6"/>
<dbReference type="Gene3D" id="1.10.1760.20">
    <property type="match status" value="1"/>
</dbReference>
<evidence type="ECO:0000256" key="4">
    <source>
        <dbReference type="ARBA" id="ARBA00022692"/>
    </source>
</evidence>
<proteinExistence type="predicted"/>
<evidence type="ECO:0000256" key="7">
    <source>
        <dbReference type="SAM" id="Phobius"/>
    </source>
</evidence>
<dbReference type="Proteomes" id="UP000808146">
    <property type="component" value="Unassembled WGS sequence"/>
</dbReference>
<name>A0A9D7QNI6_9RHOO</name>
<evidence type="ECO:0000256" key="5">
    <source>
        <dbReference type="ARBA" id="ARBA00022989"/>
    </source>
</evidence>
<dbReference type="GO" id="GO:0000041">
    <property type="term" value="P:transition metal ion transport"/>
    <property type="evidence" value="ECO:0007669"/>
    <property type="project" value="InterPro"/>
</dbReference>
<accession>A0A9D7QNI6</accession>
<feature type="transmembrane region" description="Helical" evidence="7">
    <location>
        <begin position="104"/>
        <end position="125"/>
    </location>
</feature>
<evidence type="ECO:0000256" key="3">
    <source>
        <dbReference type="ARBA" id="ARBA00022475"/>
    </source>
</evidence>
<evidence type="ECO:0000256" key="6">
    <source>
        <dbReference type="ARBA" id="ARBA00023136"/>
    </source>
</evidence>
<keyword evidence="6 7" id="KW-0472">Membrane</keyword>
<keyword evidence="4 7" id="KW-0812">Transmembrane</keyword>
<reference evidence="8" key="1">
    <citation type="submission" date="2020-10" db="EMBL/GenBank/DDBJ databases">
        <title>Connecting structure to function with the recovery of over 1000 high-quality activated sludge metagenome-assembled genomes encoding full-length rRNA genes using long-read sequencing.</title>
        <authorList>
            <person name="Singleton C.M."/>
            <person name="Petriglieri F."/>
            <person name="Kristensen J.M."/>
            <person name="Kirkegaard R.H."/>
            <person name="Michaelsen T.Y."/>
            <person name="Andersen M.H."/>
            <person name="Karst S.M."/>
            <person name="Dueholm M.S."/>
            <person name="Nielsen P.H."/>
            <person name="Albertsen M."/>
        </authorList>
    </citation>
    <scope>NUCLEOTIDE SEQUENCE</scope>
    <source>
        <strain evidence="8">OdNE_18-Q3-R46-58_BAT3C.305</strain>
    </source>
</reference>
<keyword evidence="2" id="KW-0813">Transport</keyword>
<evidence type="ECO:0000313" key="8">
    <source>
        <dbReference type="EMBL" id="MBK8891020.1"/>
    </source>
</evidence>
<dbReference type="Pfam" id="PF01891">
    <property type="entry name" value="CbiM"/>
    <property type="match status" value="1"/>
</dbReference>
<protein>
    <submittedName>
        <fullName evidence="8">Energy-coupling factor ABC transporter permease</fullName>
    </submittedName>
</protein>
<feature type="transmembrane region" description="Helical" evidence="7">
    <location>
        <begin position="137"/>
        <end position="167"/>
    </location>
</feature>
<feature type="transmembrane region" description="Helical" evidence="7">
    <location>
        <begin position="179"/>
        <end position="204"/>
    </location>
</feature>
<feature type="transmembrane region" description="Helical" evidence="7">
    <location>
        <begin position="41"/>
        <end position="58"/>
    </location>
</feature>
<gene>
    <name evidence="8" type="ORF">IPN75_11875</name>
</gene>
<feature type="transmembrane region" description="Helical" evidence="7">
    <location>
        <begin position="12"/>
        <end position="29"/>
    </location>
</feature>
<feature type="transmembrane region" description="Helical" evidence="7">
    <location>
        <begin position="70"/>
        <end position="97"/>
    </location>
</feature>
<dbReference type="InterPro" id="IPR002751">
    <property type="entry name" value="CbiM/NikMN"/>
</dbReference>
<comment type="caution">
    <text evidence="8">The sequence shown here is derived from an EMBL/GenBank/DDBJ whole genome shotgun (WGS) entry which is preliminary data.</text>
</comment>
<sequence length="221" mass="24573">MNLPDTLLGEGWYWAAWAVWLPLFLRSLVKAPWTAIRESERLNVWLGMIVLLVLIWSLKAGVKPGLSLHLLGATVFTLSFGPHLAFVGLSLVLLGITLNGEGGFFAYAINALMTVGVGVLLSQALYRLVLRLLPRHFFVYVFINGFFAAALTVFGVGLAATLLLGIARAYEWEYLATEYLPYFILLGFSEAWLSGMLVTLFAVYRPDWVVTFDDSSYLANK</sequence>
<dbReference type="EMBL" id="JADKBR010000016">
    <property type="protein sequence ID" value="MBK8891020.1"/>
    <property type="molecule type" value="Genomic_DNA"/>
</dbReference>
<dbReference type="GO" id="GO:0005886">
    <property type="term" value="C:plasma membrane"/>
    <property type="evidence" value="ECO:0007669"/>
    <property type="project" value="UniProtKB-SubCell"/>
</dbReference>
<comment type="subcellular location">
    <subcellularLocation>
        <location evidence="1">Cell membrane</location>
        <topology evidence="1">Multi-pass membrane protein</topology>
    </subcellularLocation>
</comment>
<keyword evidence="3" id="KW-1003">Cell membrane</keyword>
<keyword evidence="5 7" id="KW-1133">Transmembrane helix</keyword>
<organism evidence="8 9">
    <name type="scientific">Candidatus Dechloromonas phosphorivorans</name>
    <dbReference type="NCBI Taxonomy" id="2899244"/>
    <lineage>
        <taxon>Bacteria</taxon>
        <taxon>Pseudomonadati</taxon>
        <taxon>Pseudomonadota</taxon>
        <taxon>Betaproteobacteria</taxon>
        <taxon>Rhodocyclales</taxon>
        <taxon>Azonexaceae</taxon>
        <taxon>Dechloromonas</taxon>
    </lineage>
</organism>
<evidence type="ECO:0000313" key="9">
    <source>
        <dbReference type="Proteomes" id="UP000808146"/>
    </source>
</evidence>